<dbReference type="GO" id="GO:0004113">
    <property type="term" value="F:2',3'-cyclic-nucleotide 3'-phosphodiesterase activity"/>
    <property type="evidence" value="ECO:0007669"/>
    <property type="project" value="UniProtKB-EC"/>
</dbReference>
<dbReference type="HOGENOM" id="CLU_088289_0_0_1"/>
<reference key="2">
    <citation type="submission" date="2011-08" db="EMBL/GenBank/DDBJ databases">
        <title>Genome sequence of Naumovozyma castellii.</title>
        <authorList>
            <person name="Gordon J.L."/>
            <person name="Armisen D."/>
            <person name="Proux-Wera E."/>
            <person name="OhEigeartaigh S.S."/>
            <person name="Byrne K.P."/>
            <person name="Wolfe K.H."/>
        </authorList>
    </citation>
    <scope>NUCLEOTIDE SEQUENCE</scope>
    <source>
        <strain>Type strain:CBS 4309</strain>
    </source>
</reference>
<dbReference type="OrthoDB" id="514292at2759"/>
<dbReference type="GO" id="GO:0009187">
    <property type="term" value="P:cyclic nucleotide metabolic process"/>
    <property type="evidence" value="ECO:0007669"/>
    <property type="project" value="EnsemblFungi"/>
</dbReference>
<dbReference type="SUPFAM" id="SSF55144">
    <property type="entry name" value="LigT-like"/>
    <property type="match status" value="1"/>
</dbReference>
<comment type="similarity">
    <text evidence="2">Belongs to the 2H phosphoesterase superfamily. CPD1 family.</text>
</comment>
<evidence type="ECO:0000313" key="5">
    <source>
        <dbReference type="EMBL" id="CCC70455.1"/>
    </source>
</evidence>
<evidence type="ECO:0000256" key="2">
    <source>
        <dbReference type="ARBA" id="ARBA00006037"/>
    </source>
</evidence>
<dbReference type="RefSeq" id="XP_003676812.1">
    <property type="nucleotide sequence ID" value="XM_003676764.1"/>
</dbReference>
<dbReference type="EMBL" id="HE576756">
    <property type="protein sequence ID" value="CCC70455.1"/>
    <property type="molecule type" value="Genomic_DNA"/>
</dbReference>
<evidence type="ECO:0000256" key="4">
    <source>
        <dbReference type="ARBA" id="ARBA00014478"/>
    </source>
</evidence>
<dbReference type="FunCoup" id="G0VG36">
    <property type="interactions" value="20"/>
</dbReference>
<dbReference type="PANTHER" id="PTHR28141">
    <property type="entry name" value="2',3'-CYCLIC-NUCLEOTIDE 3'-PHOSPHODIESTERASE"/>
    <property type="match status" value="1"/>
</dbReference>
<dbReference type="EC" id="3.1.4.37" evidence="3"/>
<dbReference type="AlphaFoldDB" id="G0VG36"/>
<organism evidence="5 6">
    <name type="scientific">Naumovozyma castellii</name>
    <name type="common">Yeast</name>
    <name type="synonym">Saccharomyces castellii</name>
    <dbReference type="NCBI Taxonomy" id="27288"/>
    <lineage>
        <taxon>Eukaryota</taxon>
        <taxon>Fungi</taxon>
        <taxon>Dikarya</taxon>
        <taxon>Ascomycota</taxon>
        <taxon>Saccharomycotina</taxon>
        <taxon>Saccharomycetes</taxon>
        <taxon>Saccharomycetales</taxon>
        <taxon>Saccharomycetaceae</taxon>
        <taxon>Naumovozyma</taxon>
    </lineage>
</organism>
<comment type="function">
    <text evidence="1">Involved in the metabolism of ADP-ribose 1',2'-cyclic phosphate which is produced as a consequence of tRNA splicing.</text>
</comment>
<gene>
    <name evidence="5" type="primary">NCAS0E03850</name>
    <name evidence="5" type="ordered locus">NCAS_0E03850</name>
</gene>
<dbReference type="InterPro" id="IPR012386">
    <property type="entry name" value="Cyclic-nucl_3Pdiesterase"/>
</dbReference>
<evidence type="ECO:0000256" key="3">
    <source>
        <dbReference type="ARBA" id="ARBA00012317"/>
    </source>
</evidence>
<protein>
    <recommendedName>
        <fullName evidence="4">2',3'-cyclic-nucleotide 3'-phosphodiesterase</fullName>
        <ecNumber evidence="3">3.1.4.37</ecNumber>
    </recommendedName>
</protein>
<keyword evidence="6" id="KW-1185">Reference proteome</keyword>
<reference evidence="5 6" key="1">
    <citation type="journal article" date="2011" name="Proc. Natl. Acad. Sci. U.S.A.">
        <title>Evolutionary erosion of yeast sex chromosomes by mating-type switching accidents.</title>
        <authorList>
            <person name="Gordon J.L."/>
            <person name="Armisen D."/>
            <person name="Proux-Wera E."/>
            <person name="Oheigeartaigh S.S."/>
            <person name="Byrne K.P."/>
            <person name="Wolfe K.H."/>
        </authorList>
    </citation>
    <scope>NUCLEOTIDE SEQUENCE [LARGE SCALE GENOMIC DNA]</scope>
    <source>
        <strain evidence="6">ATCC 76901 / BCRC 22586 / CBS 4309 / NBRC 1992 / NRRL Y-12630</strain>
    </source>
</reference>
<evidence type="ECO:0000256" key="1">
    <source>
        <dbReference type="ARBA" id="ARBA00003831"/>
    </source>
</evidence>
<name>G0VG36_NAUCA</name>
<accession>G0VG36</accession>
<sequence length="220" mass="24791">MSVALWFCPAPGTPAYETLTLLIQSLQTLFPDSPVFEPHVTVVTNLSAPNTDEVNKILMSCVAAMNSIKSSLIDDGTPLITFQKCSIGRTFFKKIILECQLNSYLISIAQIMREMFVESDQDDSIRREKASNWVRDEFKPHVSLLYSEISRISPAFSKTIEQRIEDTLDVRMTLVDGSLNPKWEFDRIPANISWGIPGVFKVVRCEGPIEEWEVLGATTI</sequence>
<dbReference type="Gene3D" id="3.90.1140.10">
    <property type="entry name" value="Cyclic phosphodiesterase"/>
    <property type="match status" value="1"/>
</dbReference>
<dbReference type="GeneID" id="96904083"/>
<dbReference type="InterPro" id="IPR009097">
    <property type="entry name" value="Cyclic_Pdiesterase"/>
</dbReference>
<dbReference type="OMA" id="FEPHITI"/>
<proteinExistence type="inferred from homology"/>
<dbReference type="eggNOG" id="ENOG502RY6J">
    <property type="taxonomic scope" value="Eukaryota"/>
</dbReference>
<dbReference type="InParanoid" id="G0VG36"/>
<evidence type="ECO:0000313" key="6">
    <source>
        <dbReference type="Proteomes" id="UP000001640"/>
    </source>
</evidence>
<dbReference type="STRING" id="1064592.G0VG36"/>
<dbReference type="Proteomes" id="UP000001640">
    <property type="component" value="Chromosome 5"/>
</dbReference>
<dbReference type="KEGG" id="ncs:NCAS_0E03850"/>
<dbReference type="PANTHER" id="PTHR28141:SF1">
    <property type="entry name" value="2',3'-CYCLIC-NUCLEOTIDE 3'-PHOSPHODIESTERASE"/>
    <property type="match status" value="1"/>
</dbReference>
<dbReference type="Pfam" id="PF07823">
    <property type="entry name" value="CPDase"/>
    <property type="match status" value="1"/>
</dbReference>